<keyword evidence="8 9" id="KW-0472">Membrane</keyword>
<dbReference type="EMBL" id="CM000882">
    <property type="protein sequence ID" value="PNT68691.1"/>
    <property type="molecule type" value="Genomic_DNA"/>
</dbReference>
<gene>
    <name evidence="10" type="ORF">BRADI_3g44265v3</name>
</gene>
<dbReference type="GO" id="GO:0035673">
    <property type="term" value="F:oligopeptide transmembrane transporter activity"/>
    <property type="evidence" value="ECO:0000318"/>
    <property type="project" value="GO_Central"/>
</dbReference>
<evidence type="ECO:0000313" key="11">
    <source>
        <dbReference type="EnsemblPlants" id="PNT68691"/>
    </source>
</evidence>
<dbReference type="InterPro" id="IPR004813">
    <property type="entry name" value="OPT"/>
</dbReference>
<dbReference type="InParanoid" id="A0A2K2D350"/>
<keyword evidence="5" id="KW-0571">Peptide transport</keyword>
<dbReference type="AlphaFoldDB" id="A0A2K2D350"/>
<keyword evidence="6" id="KW-0653">Protein transport</keyword>
<keyword evidence="12" id="KW-1185">Reference proteome</keyword>
<comment type="similarity">
    <text evidence="2">Belongs to the oligopeptide OPT transporter (TC 2.A.67.1) family.</text>
</comment>
<feature type="transmembrane region" description="Helical" evidence="9">
    <location>
        <begin position="24"/>
        <end position="44"/>
    </location>
</feature>
<evidence type="ECO:0000256" key="1">
    <source>
        <dbReference type="ARBA" id="ARBA00004141"/>
    </source>
</evidence>
<evidence type="ECO:0008006" key="13">
    <source>
        <dbReference type="Google" id="ProtNLM"/>
    </source>
</evidence>
<evidence type="ECO:0000313" key="12">
    <source>
        <dbReference type="Proteomes" id="UP000008810"/>
    </source>
</evidence>
<accession>A0A2K2D350</accession>
<proteinExistence type="inferred from homology"/>
<dbReference type="Proteomes" id="UP000008810">
    <property type="component" value="Chromosome 3"/>
</dbReference>
<reference evidence="10 11" key="1">
    <citation type="journal article" date="2010" name="Nature">
        <title>Genome sequencing and analysis of the model grass Brachypodium distachyon.</title>
        <authorList>
            <consortium name="International Brachypodium Initiative"/>
        </authorList>
    </citation>
    <scope>NUCLEOTIDE SEQUENCE [LARGE SCALE GENOMIC DNA]</scope>
    <source>
        <strain evidence="10 11">Bd21</strain>
    </source>
</reference>
<feature type="transmembrane region" description="Helical" evidence="9">
    <location>
        <begin position="596"/>
        <end position="613"/>
    </location>
</feature>
<sequence>QCPVEQVQLIVPTTDDPTLPMLSFRVWLLGVTGCILISLVSVLTSFRQNPISIPDFVVLLLCYSLGKLMAAMLPAKVVRVPGTKIVFSLNPGPFSIKEHVLSWIIFGSGLGTSVATDILAATRAYFRRSIHPATFFLLLFTTTVKSFILSYGFAGLFLKFFVNRSEMWWPEVLPLVKLLRTFHVEERSKENLSGVKFFFLVFVISFSYYIVPSYFFPSISSLSFVCWIWKRSVTVQQLGSGLNGLGVGSFGLDWSSVTGFTGSPLMFPFFVIANTMAGFILFMYIVIPFAYWTNSFKAKSFPIISTEVYDVYGGRYDMSRVLDERFQFKKEGYENYSELYLSITRACSIGFGFASLGASVTDIVLSHGSFITSIMSLPSCYTYLIIIEINIFFYNLGLTVFTCEGFGNELQLPYWGVILAFLLVLLFVPPLAALRATVAQQPFTELFAHIIIGYLCPGRPLANVVFELYSSRTIEAALEVLSTFKLGFYMKIPPREMFFAQNLCRPDLLPRGSPWSCPSERVYYNNMVVWGFIGLRRMLYPAGVYSKLIYFFLIGVIAPIPVWILARMFPRKKWIKLIIVPALFMAGSRIPPASPVNYISWFAVGFVFNHVVFRRRKEWWAKYCFIFSVAMDTGAAAMAFLTTVTLQMQGINGVRWWGSAVSDHCPLATCPTEPGVQVKGYPVPV</sequence>
<feature type="transmembrane region" description="Helical" evidence="9">
    <location>
        <begin position="620"/>
        <end position="641"/>
    </location>
</feature>
<dbReference type="Gramene" id="PNT68691">
    <property type="protein sequence ID" value="PNT68691"/>
    <property type="gene ID" value="BRADI_3g44265v3"/>
</dbReference>
<dbReference type="GO" id="GO:0005886">
    <property type="term" value="C:plasma membrane"/>
    <property type="evidence" value="ECO:0000318"/>
    <property type="project" value="GO_Central"/>
</dbReference>
<evidence type="ECO:0000256" key="9">
    <source>
        <dbReference type="SAM" id="Phobius"/>
    </source>
</evidence>
<feature type="transmembrane region" description="Helical" evidence="9">
    <location>
        <begin position="197"/>
        <end position="229"/>
    </location>
</feature>
<keyword evidence="4 9" id="KW-0812">Transmembrane</keyword>
<feature type="transmembrane region" description="Helical" evidence="9">
    <location>
        <begin position="56"/>
        <end position="75"/>
    </location>
</feature>
<feature type="transmembrane region" description="Helical" evidence="9">
    <location>
        <begin position="380"/>
        <end position="402"/>
    </location>
</feature>
<evidence type="ECO:0000256" key="8">
    <source>
        <dbReference type="ARBA" id="ARBA00023136"/>
    </source>
</evidence>
<evidence type="ECO:0000313" key="10">
    <source>
        <dbReference type="EMBL" id="PNT68691.1"/>
    </source>
</evidence>
<dbReference type="NCBIfam" id="TIGR00728">
    <property type="entry name" value="OPT_sfam"/>
    <property type="match status" value="1"/>
</dbReference>
<dbReference type="EnsemblPlants" id="PNT68691">
    <property type="protein sequence ID" value="PNT68691"/>
    <property type="gene ID" value="BRADI_3g44265v3"/>
</dbReference>
<dbReference type="InterPro" id="IPR004648">
    <property type="entry name" value="Oligpept_transpt"/>
</dbReference>
<feature type="transmembrane region" description="Helical" evidence="9">
    <location>
        <begin position="548"/>
        <end position="566"/>
    </location>
</feature>
<evidence type="ECO:0000256" key="6">
    <source>
        <dbReference type="ARBA" id="ARBA00022927"/>
    </source>
</evidence>
<keyword evidence="3" id="KW-0813">Transport</keyword>
<dbReference type="GO" id="GO:0015031">
    <property type="term" value="P:protein transport"/>
    <property type="evidence" value="ECO:0007669"/>
    <property type="project" value="UniProtKB-KW"/>
</dbReference>
<organism evidence="10">
    <name type="scientific">Brachypodium distachyon</name>
    <name type="common">Purple false brome</name>
    <name type="synonym">Trachynia distachya</name>
    <dbReference type="NCBI Taxonomy" id="15368"/>
    <lineage>
        <taxon>Eukaryota</taxon>
        <taxon>Viridiplantae</taxon>
        <taxon>Streptophyta</taxon>
        <taxon>Embryophyta</taxon>
        <taxon>Tracheophyta</taxon>
        <taxon>Spermatophyta</taxon>
        <taxon>Magnoliopsida</taxon>
        <taxon>Liliopsida</taxon>
        <taxon>Poales</taxon>
        <taxon>Poaceae</taxon>
        <taxon>BOP clade</taxon>
        <taxon>Pooideae</taxon>
        <taxon>Stipodae</taxon>
        <taxon>Brachypodieae</taxon>
        <taxon>Brachypodium</taxon>
    </lineage>
</organism>
<dbReference type="PANTHER" id="PTHR22601">
    <property type="entry name" value="ISP4 LIKE PROTEIN"/>
    <property type="match status" value="1"/>
</dbReference>
<feature type="non-terminal residue" evidence="10">
    <location>
        <position position="1"/>
    </location>
</feature>
<comment type="subcellular location">
    <subcellularLocation>
        <location evidence="1">Membrane</location>
        <topology evidence="1">Multi-pass membrane protein</topology>
    </subcellularLocation>
</comment>
<feature type="transmembrane region" description="Helical" evidence="9">
    <location>
        <begin position="133"/>
        <end position="158"/>
    </location>
</feature>
<reference evidence="11" key="3">
    <citation type="submission" date="2018-08" db="UniProtKB">
        <authorList>
            <consortium name="EnsemblPlants"/>
        </authorList>
    </citation>
    <scope>IDENTIFICATION</scope>
    <source>
        <strain evidence="11">cv. Bd21</strain>
    </source>
</reference>
<protein>
    <recommendedName>
        <fullName evidence="13">Oligopeptide transporter</fullName>
    </recommendedName>
</protein>
<evidence type="ECO:0000256" key="7">
    <source>
        <dbReference type="ARBA" id="ARBA00022989"/>
    </source>
</evidence>
<evidence type="ECO:0000256" key="2">
    <source>
        <dbReference type="ARBA" id="ARBA00005484"/>
    </source>
</evidence>
<evidence type="ECO:0000256" key="3">
    <source>
        <dbReference type="ARBA" id="ARBA00022448"/>
    </source>
</evidence>
<name>A0A2K2D350_BRADI</name>
<feature type="transmembrane region" description="Helical" evidence="9">
    <location>
        <begin position="414"/>
        <end position="434"/>
    </location>
</feature>
<dbReference type="OrthoDB" id="776474at2759"/>
<reference evidence="10" key="2">
    <citation type="submission" date="2017-06" db="EMBL/GenBank/DDBJ databases">
        <title>WGS assembly of Brachypodium distachyon.</title>
        <authorList>
            <consortium name="The International Brachypodium Initiative"/>
            <person name="Lucas S."/>
            <person name="Harmon-Smith M."/>
            <person name="Lail K."/>
            <person name="Tice H."/>
            <person name="Grimwood J."/>
            <person name="Bruce D."/>
            <person name="Barry K."/>
            <person name="Shu S."/>
            <person name="Lindquist E."/>
            <person name="Wang M."/>
            <person name="Pitluck S."/>
            <person name="Vogel J.P."/>
            <person name="Garvin D.F."/>
            <person name="Mockler T.C."/>
            <person name="Schmutz J."/>
            <person name="Rokhsar D."/>
            <person name="Bevan M.W."/>
        </authorList>
    </citation>
    <scope>NUCLEOTIDE SEQUENCE</scope>
    <source>
        <strain evidence="10">Bd21</strain>
    </source>
</reference>
<evidence type="ECO:0000256" key="5">
    <source>
        <dbReference type="ARBA" id="ARBA00022856"/>
    </source>
</evidence>
<keyword evidence="7 9" id="KW-1133">Transmembrane helix</keyword>
<evidence type="ECO:0000256" key="4">
    <source>
        <dbReference type="ARBA" id="ARBA00022692"/>
    </source>
</evidence>
<dbReference type="Pfam" id="PF03169">
    <property type="entry name" value="OPT"/>
    <property type="match status" value="2"/>
</dbReference>
<feature type="transmembrane region" description="Helical" evidence="9">
    <location>
        <begin position="100"/>
        <end position="121"/>
    </location>
</feature>
<feature type="transmembrane region" description="Helical" evidence="9">
    <location>
        <begin position="267"/>
        <end position="292"/>
    </location>
</feature>